<evidence type="ECO:0000313" key="3">
    <source>
        <dbReference type="Proteomes" id="UP000247150"/>
    </source>
</evidence>
<dbReference type="PANTHER" id="PTHR43861:SF1">
    <property type="entry name" value="TRANS-ACONITATE 2-METHYLTRANSFERASE"/>
    <property type="match status" value="1"/>
</dbReference>
<evidence type="ECO:0000313" key="2">
    <source>
        <dbReference type="EMBL" id="PWW20302.1"/>
    </source>
</evidence>
<dbReference type="AlphaFoldDB" id="A0A2V2ZKW7"/>
<dbReference type="Proteomes" id="UP000247150">
    <property type="component" value="Unassembled WGS sequence"/>
</dbReference>
<reference evidence="2 3" key="1">
    <citation type="submission" date="2018-05" db="EMBL/GenBank/DDBJ databases">
        <title>Freshwater and sediment microbial communities from various areas in North America, analyzing microbe dynamics in response to fracking.</title>
        <authorList>
            <person name="Lamendella R."/>
        </authorList>
    </citation>
    <scope>NUCLEOTIDE SEQUENCE [LARGE SCALE GENOMIC DNA]</scope>
    <source>
        <strain evidence="2 3">15_TX</strain>
    </source>
</reference>
<dbReference type="GO" id="GO:0008757">
    <property type="term" value="F:S-adenosylmethionine-dependent methyltransferase activity"/>
    <property type="evidence" value="ECO:0007669"/>
    <property type="project" value="InterPro"/>
</dbReference>
<comment type="caution">
    <text evidence="2">The sequence shown here is derived from an EMBL/GenBank/DDBJ whole genome shotgun (WGS) entry which is preliminary data.</text>
</comment>
<sequence length="247" mass="28569">MKTSIIAAYDKLASDYEYNVDTKNAYNIHYERPAMIKLLPANLKNTKVLDAGCAAGWYTEQLVKLGAEVIATDISTEMVAATQRRIGNKAKVLNLDLENELPFPKESFDLIMSSLVIHYINDWSKTFSEFQRILKPGGKLLFSIHHPFMDFKLSKNKQYFSTELIIDQWERKGRLIEVPFYRRSLSEVLNKTLEYFSIENIIEPQPTIKFKSLDPLKYERLMSNPHFLIMKASKKNDDVELPGQHSI</sequence>
<dbReference type="CDD" id="cd02440">
    <property type="entry name" value="AdoMet_MTases"/>
    <property type="match status" value="1"/>
</dbReference>
<gene>
    <name evidence="2" type="ORF">DFO73_116117</name>
</gene>
<feature type="domain" description="Methyltransferase type 11" evidence="1">
    <location>
        <begin position="49"/>
        <end position="142"/>
    </location>
</feature>
<dbReference type="InterPro" id="IPR029063">
    <property type="entry name" value="SAM-dependent_MTases_sf"/>
</dbReference>
<dbReference type="InterPro" id="IPR013216">
    <property type="entry name" value="Methyltransf_11"/>
</dbReference>
<dbReference type="OrthoDB" id="9791837at2"/>
<dbReference type="EMBL" id="QGTW01000016">
    <property type="protein sequence ID" value="PWW20302.1"/>
    <property type="molecule type" value="Genomic_DNA"/>
</dbReference>
<proteinExistence type="predicted"/>
<dbReference type="Pfam" id="PF08241">
    <property type="entry name" value="Methyltransf_11"/>
    <property type="match status" value="1"/>
</dbReference>
<dbReference type="GO" id="GO:0032259">
    <property type="term" value="P:methylation"/>
    <property type="evidence" value="ECO:0007669"/>
    <property type="project" value="UniProtKB-KW"/>
</dbReference>
<dbReference type="SUPFAM" id="SSF53335">
    <property type="entry name" value="S-adenosyl-L-methionine-dependent methyltransferases"/>
    <property type="match status" value="1"/>
</dbReference>
<keyword evidence="2" id="KW-0489">Methyltransferase</keyword>
<protein>
    <submittedName>
        <fullName evidence="2">Methyltransferase family protein</fullName>
    </submittedName>
</protein>
<dbReference type="Gene3D" id="3.40.50.150">
    <property type="entry name" value="Vaccinia Virus protein VP39"/>
    <property type="match status" value="1"/>
</dbReference>
<dbReference type="PANTHER" id="PTHR43861">
    <property type="entry name" value="TRANS-ACONITATE 2-METHYLTRANSFERASE-RELATED"/>
    <property type="match status" value="1"/>
</dbReference>
<organism evidence="2 3">
    <name type="scientific">Cytobacillus oceanisediminis</name>
    <dbReference type="NCBI Taxonomy" id="665099"/>
    <lineage>
        <taxon>Bacteria</taxon>
        <taxon>Bacillati</taxon>
        <taxon>Bacillota</taxon>
        <taxon>Bacilli</taxon>
        <taxon>Bacillales</taxon>
        <taxon>Bacillaceae</taxon>
        <taxon>Cytobacillus</taxon>
    </lineage>
</organism>
<dbReference type="RefSeq" id="WP_110067191.1">
    <property type="nucleotide sequence ID" value="NZ_QGTW01000016.1"/>
</dbReference>
<name>A0A2V2ZKW7_9BACI</name>
<accession>A0A2V2ZKW7</accession>
<evidence type="ECO:0000259" key="1">
    <source>
        <dbReference type="Pfam" id="PF08241"/>
    </source>
</evidence>
<keyword evidence="2" id="KW-0808">Transferase</keyword>